<feature type="region of interest" description="Disordered" evidence="5">
    <location>
        <begin position="786"/>
        <end position="928"/>
    </location>
</feature>
<keyword evidence="8" id="KW-1185">Reference proteome</keyword>
<organism evidence="7 8">
    <name type="scientific">Balaenoptera physalus</name>
    <name type="common">Fin whale</name>
    <name type="synonym">Balaena physalus</name>
    <dbReference type="NCBI Taxonomy" id="9770"/>
    <lineage>
        <taxon>Eukaryota</taxon>
        <taxon>Metazoa</taxon>
        <taxon>Chordata</taxon>
        <taxon>Craniata</taxon>
        <taxon>Vertebrata</taxon>
        <taxon>Euteleostomi</taxon>
        <taxon>Mammalia</taxon>
        <taxon>Eutheria</taxon>
        <taxon>Laurasiatheria</taxon>
        <taxon>Artiodactyla</taxon>
        <taxon>Whippomorpha</taxon>
        <taxon>Cetacea</taxon>
        <taxon>Mysticeti</taxon>
        <taxon>Balaenopteridae</taxon>
        <taxon>Balaenoptera</taxon>
    </lineage>
</organism>
<keyword evidence="3 4" id="KW-0175">Coiled coil</keyword>
<comment type="caution">
    <text evidence="7">The sequence shown here is derived from an EMBL/GenBank/DDBJ whole genome shotgun (WGS) entry which is preliminary data.</text>
</comment>
<dbReference type="AlphaFoldDB" id="A0A6A1QA45"/>
<dbReference type="InterPro" id="IPR036872">
    <property type="entry name" value="CH_dom_sf"/>
</dbReference>
<dbReference type="Pfam" id="PF19047">
    <property type="entry name" value="HOOK_N"/>
    <property type="match status" value="1"/>
</dbReference>
<evidence type="ECO:0000256" key="1">
    <source>
        <dbReference type="ARBA" id="ARBA00004496"/>
    </source>
</evidence>
<accession>A0A6A1QA45</accession>
<dbReference type="GO" id="GO:0051959">
    <property type="term" value="F:dynein light intermediate chain binding"/>
    <property type="evidence" value="ECO:0007669"/>
    <property type="project" value="TreeGrafter"/>
</dbReference>
<dbReference type="Proteomes" id="UP000437017">
    <property type="component" value="Unassembled WGS sequence"/>
</dbReference>
<evidence type="ECO:0000313" key="7">
    <source>
        <dbReference type="EMBL" id="KAB0404134.1"/>
    </source>
</evidence>
<dbReference type="GO" id="GO:0005737">
    <property type="term" value="C:cytoplasm"/>
    <property type="evidence" value="ECO:0007669"/>
    <property type="project" value="UniProtKB-SubCell"/>
</dbReference>
<keyword evidence="2" id="KW-0963">Cytoplasm</keyword>
<dbReference type="PANTHER" id="PTHR18947:SF35">
    <property type="entry name" value="COILED-COIL DOMAIN-CONTAINING PROTEIN 88B"/>
    <property type="match status" value="1"/>
</dbReference>
<sequence>KRFSRLSDGALLLRVLGIIAPNSRGGPQMIRGHDGPAAWRVWNLNHLWGRLRDFYQEELQLLILSPPPDLQALGFDPFSEEAVEELEGILRLLLGASVQCEHRELFIRHIQGLSLEVQSELAAAIQEVQLWSAVWDTLPPTSLADLLSLCLQVTQPGAGLRLAELLLERQAAPLEEKAELLLDSQVEEELRRCRERLQAAEACKGQLEEERVLSGALEASKALLEEQLEAAQERCARLHETQRENLLLRTRLGEAHAELDSLRHQVDQLAEENVELELEVQRSLEPAPGSPGEVREAEAGRLRTLERENQELRGLLRALQRPLLEEPSEDSVIPEPDSAPQTRLPSDHGPQGLADTMAQESGPAVETQESLKKAGLGAPLQTPASVAPPQGPEMKIQAQLSLGGETGESVPEALGLRQEDPESKPGLAEPSLCGRLEEQETLDRRLDLPKGQAEAREHEQKLERMVGDPAQQKPQQKLEGAPEAQTWEGRIPGEILASATGRERRQWEREAPRLRARAEAAEERLQELEKATVRGQELGARLEHLQSELERAALEHQEFLREQEFQQQRYQGLEQRLEAELQVAATSKEEALMALKKRALQLEQELFQLRQGAVGQGPEEQAEPRVTEAQSARLIEVERSHLEGQLGSLQGRAQELLLQSQRAQEHSSCLQAEKSVLELQGQELHRKLGVLEEEVQAARRSQEETRGQQQALLRDHEALAQLQRRQEAELEGLLARHRDLKANMRALELAHRELQGRHEQLQAQRAHVEAQEVALLAERERLMQDGHRQRGLEEELRRLQRSPSPAPMRRAQSSLCLRDETLAGGRRRKLSSRFPVGRSSESFSPGDTPRQRFRQRRPGPLGAPSSHGKGPGMGWDGSVETLAEREAGANREASDTAWMGSLGVESSRPWSLTGGPRQPKNLGRQGTCGESLDKEAWAPRSTTACTGAPSWSWGDFVDRGDGRPPQTAPAWGSAMRPLLRRWSLGNPPAEGGRQEWAREPPARSRRRAKDHFLGTVARAHL</sequence>
<feature type="region of interest" description="Disordered" evidence="5">
    <location>
        <begin position="320"/>
        <end position="512"/>
    </location>
</feature>
<dbReference type="PANTHER" id="PTHR18947">
    <property type="entry name" value="HOOK PROTEINS"/>
    <property type="match status" value="1"/>
</dbReference>
<evidence type="ECO:0000259" key="6">
    <source>
        <dbReference type="Pfam" id="PF19047"/>
    </source>
</evidence>
<feature type="compositionally biased region" description="Basic and acidic residues" evidence="5">
    <location>
        <begin position="882"/>
        <end position="894"/>
    </location>
</feature>
<feature type="coiled-coil region" evidence="4">
    <location>
        <begin position="723"/>
        <end position="771"/>
    </location>
</feature>
<dbReference type="GO" id="GO:0005813">
    <property type="term" value="C:centrosome"/>
    <property type="evidence" value="ECO:0007669"/>
    <property type="project" value="TreeGrafter"/>
</dbReference>
<proteinExistence type="predicted"/>
<feature type="compositionally biased region" description="Basic and acidic residues" evidence="5">
    <location>
        <begin position="786"/>
        <end position="798"/>
    </location>
</feature>
<reference evidence="7 8" key="1">
    <citation type="journal article" date="2019" name="PLoS ONE">
        <title>Genomic analyses reveal an absence of contemporary introgressive admixture between fin whales and blue whales, despite known hybrids.</title>
        <authorList>
            <person name="Westbury M.V."/>
            <person name="Petersen B."/>
            <person name="Lorenzen E.D."/>
        </authorList>
    </citation>
    <scope>NUCLEOTIDE SEQUENCE [LARGE SCALE GENOMIC DNA]</scope>
    <source>
        <strain evidence="7">FinWhale-01</strain>
    </source>
</reference>
<feature type="domain" description="HOOK N-terminal" evidence="6">
    <location>
        <begin position="5"/>
        <end position="127"/>
    </location>
</feature>
<feature type="compositionally biased region" description="Basic and acidic residues" evidence="5">
    <location>
        <begin position="435"/>
        <end position="466"/>
    </location>
</feature>
<dbReference type="GO" id="GO:0031122">
    <property type="term" value="P:cytoplasmic microtubule organization"/>
    <property type="evidence" value="ECO:0007669"/>
    <property type="project" value="TreeGrafter"/>
</dbReference>
<dbReference type="OrthoDB" id="10254988at2759"/>
<evidence type="ECO:0000256" key="5">
    <source>
        <dbReference type="SAM" id="MobiDB-lite"/>
    </source>
</evidence>
<name>A0A6A1QA45_BALPH</name>
<dbReference type="SUPFAM" id="SSF116907">
    <property type="entry name" value="Hook domain"/>
    <property type="match status" value="1"/>
</dbReference>
<evidence type="ECO:0000256" key="3">
    <source>
        <dbReference type="ARBA" id="ARBA00023054"/>
    </source>
</evidence>
<dbReference type="GO" id="GO:0008017">
    <property type="term" value="F:microtubule binding"/>
    <property type="evidence" value="ECO:0007669"/>
    <property type="project" value="TreeGrafter"/>
</dbReference>
<dbReference type="GO" id="GO:0030705">
    <property type="term" value="P:cytoskeleton-dependent intracellular transport"/>
    <property type="evidence" value="ECO:0007669"/>
    <property type="project" value="InterPro"/>
</dbReference>
<feature type="region of interest" description="Disordered" evidence="5">
    <location>
        <begin position="983"/>
        <end position="1021"/>
    </location>
</feature>
<evidence type="ECO:0000313" key="8">
    <source>
        <dbReference type="Proteomes" id="UP000437017"/>
    </source>
</evidence>
<feature type="non-terminal residue" evidence="7">
    <location>
        <position position="1"/>
    </location>
</feature>
<protein>
    <recommendedName>
        <fullName evidence="6">HOOK N-terminal domain-containing protein</fullName>
    </recommendedName>
</protein>
<comment type="subcellular location">
    <subcellularLocation>
        <location evidence="1">Cytoplasm</location>
    </subcellularLocation>
</comment>
<dbReference type="InterPro" id="IPR043936">
    <property type="entry name" value="HOOK_N"/>
</dbReference>
<dbReference type="EMBL" id="SGJD01000660">
    <property type="protein sequence ID" value="KAB0404134.1"/>
    <property type="molecule type" value="Genomic_DNA"/>
</dbReference>
<gene>
    <name evidence="7" type="ORF">E2I00_008887</name>
</gene>
<feature type="compositionally biased region" description="Basic and acidic residues" evidence="5">
    <location>
        <begin position="992"/>
        <end position="1002"/>
    </location>
</feature>
<feature type="compositionally biased region" description="Basic and acidic residues" evidence="5">
    <location>
        <begin position="501"/>
        <end position="512"/>
    </location>
</feature>
<evidence type="ECO:0000256" key="4">
    <source>
        <dbReference type="SAM" id="Coils"/>
    </source>
</evidence>
<dbReference type="Gene3D" id="1.10.418.10">
    <property type="entry name" value="Calponin-like domain"/>
    <property type="match status" value="1"/>
</dbReference>
<evidence type="ECO:0000256" key="2">
    <source>
        <dbReference type="ARBA" id="ARBA00022490"/>
    </source>
</evidence>